<organism evidence="1 2">
    <name type="scientific">Nephila pilipes</name>
    <name type="common">Giant wood spider</name>
    <name type="synonym">Nephila maculata</name>
    <dbReference type="NCBI Taxonomy" id="299642"/>
    <lineage>
        <taxon>Eukaryota</taxon>
        <taxon>Metazoa</taxon>
        <taxon>Ecdysozoa</taxon>
        <taxon>Arthropoda</taxon>
        <taxon>Chelicerata</taxon>
        <taxon>Arachnida</taxon>
        <taxon>Araneae</taxon>
        <taxon>Araneomorphae</taxon>
        <taxon>Entelegynae</taxon>
        <taxon>Araneoidea</taxon>
        <taxon>Nephilidae</taxon>
        <taxon>Nephila</taxon>
    </lineage>
</organism>
<gene>
    <name evidence="1" type="ORF">NPIL_546151</name>
</gene>
<dbReference type="Proteomes" id="UP000887013">
    <property type="component" value="Unassembled WGS sequence"/>
</dbReference>
<dbReference type="EMBL" id="BMAW01054716">
    <property type="protein sequence ID" value="GFS97626.1"/>
    <property type="molecule type" value="Genomic_DNA"/>
</dbReference>
<proteinExistence type="predicted"/>
<protein>
    <submittedName>
        <fullName evidence="1">Uncharacterized protein</fullName>
    </submittedName>
</protein>
<evidence type="ECO:0000313" key="1">
    <source>
        <dbReference type="EMBL" id="GFS97626.1"/>
    </source>
</evidence>
<sequence>MPARSPNVNIWIIFPSSRSHLNDEQKKSFRLAVIHGGFSLISRLMTVPLSCFLQKTHYPSDEEESLRLLLIFDVTTHMKEFLLLNLIPPIY</sequence>
<evidence type="ECO:0000313" key="2">
    <source>
        <dbReference type="Proteomes" id="UP000887013"/>
    </source>
</evidence>
<dbReference type="AlphaFoldDB" id="A0A8X6N7G4"/>
<comment type="caution">
    <text evidence="1">The sequence shown here is derived from an EMBL/GenBank/DDBJ whole genome shotgun (WGS) entry which is preliminary data.</text>
</comment>
<keyword evidence="2" id="KW-1185">Reference proteome</keyword>
<reference evidence="1" key="1">
    <citation type="submission" date="2020-08" db="EMBL/GenBank/DDBJ databases">
        <title>Multicomponent nature underlies the extraordinary mechanical properties of spider dragline silk.</title>
        <authorList>
            <person name="Kono N."/>
            <person name="Nakamura H."/>
            <person name="Mori M."/>
            <person name="Yoshida Y."/>
            <person name="Ohtoshi R."/>
            <person name="Malay A.D."/>
            <person name="Moran D.A.P."/>
            <person name="Tomita M."/>
            <person name="Numata K."/>
            <person name="Arakawa K."/>
        </authorList>
    </citation>
    <scope>NUCLEOTIDE SEQUENCE</scope>
</reference>
<accession>A0A8X6N7G4</accession>
<name>A0A8X6N7G4_NEPPI</name>